<reference evidence="1" key="3">
    <citation type="submission" date="2018-07" db="EMBL/GenBank/DDBJ databases">
        <title>WGS assembly of Glycine max.</title>
        <authorList>
            <person name="Schmutz J."/>
            <person name="Cannon S."/>
            <person name="Schlueter J."/>
            <person name="Ma J."/>
            <person name="Mitros T."/>
            <person name="Nelson W."/>
            <person name="Hyten D."/>
            <person name="Song Q."/>
            <person name="Thelen J."/>
            <person name="Cheng J."/>
            <person name="Xu D."/>
            <person name="Hellsten U."/>
            <person name="May G."/>
            <person name="Yu Y."/>
            <person name="Sakurai T."/>
            <person name="Umezawa T."/>
            <person name="Bhattacharyya M."/>
            <person name="Sandhu D."/>
            <person name="Valliyodan B."/>
            <person name="Lindquist E."/>
            <person name="Peto M."/>
            <person name="Grant D."/>
            <person name="Shu S."/>
            <person name="Goodstein D."/>
            <person name="Barry K."/>
            <person name="Futrell-Griggs M."/>
            <person name="Abernathy B."/>
            <person name="Du J."/>
            <person name="Tian Z."/>
            <person name="Zhu L."/>
            <person name="Gill N."/>
            <person name="Joshi T."/>
            <person name="Libault M."/>
            <person name="Sethuraman A."/>
            <person name="Zhang X."/>
            <person name="Shinozaki K."/>
            <person name="Nguyen H."/>
            <person name="Wing R."/>
            <person name="Cregan P."/>
            <person name="Specht J."/>
            <person name="Grimwood J."/>
            <person name="Rokhsar D."/>
            <person name="Stacey G."/>
            <person name="Shoemaker R."/>
            <person name="Jackson S."/>
        </authorList>
    </citation>
    <scope>NUCLEOTIDE SEQUENCE</scope>
    <source>
        <tissue evidence="1">Callus</tissue>
    </source>
</reference>
<reference evidence="1 2" key="1">
    <citation type="journal article" date="2010" name="Nature">
        <title>Genome sequence of the palaeopolyploid soybean.</title>
        <authorList>
            <person name="Schmutz J."/>
            <person name="Cannon S.B."/>
            <person name="Schlueter J."/>
            <person name="Ma J."/>
            <person name="Mitros T."/>
            <person name="Nelson W."/>
            <person name="Hyten D.L."/>
            <person name="Song Q."/>
            <person name="Thelen J.J."/>
            <person name="Cheng J."/>
            <person name="Xu D."/>
            <person name="Hellsten U."/>
            <person name="May G.D."/>
            <person name="Yu Y."/>
            <person name="Sakurai T."/>
            <person name="Umezawa T."/>
            <person name="Bhattacharyya M.K."/>
            <person name="Sandhu D."/>
            <person name="Valliyodan B."/>
            <person name="Lindquist E."/>
            <person name="Peto M."/>
            <person name="Grant D."/>
            <person name="Shu S."/>
            <person name="Goodstein D."/>
            <person name="Barry K."/>
            <person name="Futrell-Griggs M."/>
            <person name="Abernathy B."/>
            <person name="Du J."/>
            <person name="Tian Z."/>
            <person name="Zhu L."/>
            <person name="Gill N."/>
            <person name="Joshi T."/>
            <person name="Libault M."/>
            <person name="Sethuraman A."/>
            <person name="Zhang X.-C."/>
            <person name="Shinozaki K."/>
            <person name="Nguyen H.T."/>
            <person name="Wing R.A."/>
            <person name="Cregan P."/>
            <person name="Specht J."/>
            <person name="Grimwood J."/>
            <person name="Rokhsar D."/>
            <person name="Stacey G."/>
            <person name="Shoemaker R.C."/>
            <person name="Jackson S.A."/>
        </authorList>
    </citation>
    <scope>NUCLEOTIDE SEQUENCE</scope>
    <source>
        <strain evidence="2">cv. Williams 82</strain>
        <tissue evidence="1">Callus</tissue>
    </source>
</reference>
<dbReference type="Proteomes" id="UP000008827">
    <property type="component" value="Chromosome 15"/>
</dbReference>
<reference evidence="2" key="2">
    <citation type="submission" date="2018-02" db="UniProtKB">
        <authorList>
            <consortium name="EnsemblPlants"/>
        </authorList>
    </citation>
    <scope>IDENTIFICATION</scope>
    <source>
        <strain evidence="2">Williams 82</strain>
    </source>
</reference>
<keyword evidence="3" id="KW-1185">Reference proteome</keyword>
<dbReference type="InParanoid" id="A0A0R0G5H4"/>
<gene>
    <name evidence="1" type="ORF">GLYMA_15G096300</name>
</gene>
<accession>A0A0R0G5H4</accession>
<proteinExistence type="predicted"/>
<protein>
    <submittedName>
        <fullName evidence="1 2">Uncharacterized protein</fullName>
    </submittedName>
</protein>
<organism evidence="1">
    <name type="scientific">Glycine max</name>
    <name type="common">Soybean</name>
    <name type="synonym">Glycine hispida</name>
    <dbReference type="NCBI Taxonomy" id="3847"/>
    <lineage>
        <taxon>Eukaryota</taxon>
        <taxon>Viridiplantae</taxon>
        <taxon>Streptophyta</taxon>
        <taxon>Embryophyta</taxon>
        <taxon>Tracheophyta</taxon>
        <taxon>Spermatophyta</taxon>
        <taxon>Magnoliopsida</taxon>
        <taxon>eudicotyledons</taxon>
        <taxon>Gunneridae</taxon>
        <taxon>Pentapetalae</taxon>
        <taxon>rosids</taxon>
        <taxon>fabids</taxon>
        <taxon>Fabales</taxon>
        <taxon>Fabaceae</taxon>
        <taxon>Papilionoideae</taxon>
        <taxon>50 kb inversion clade</taxon>
        <taxon>NPAAA clade</taxon>
        <taxon>indigoferoid/millettioid clade</taxon>
        <taxon>Phaseoleae</taxon>
        <taxon>Glycine</taxon>
        <taxon>Glycine subgen. Soja</taxon>
    </lineage>
</organism>
<dbReference type="EnsemblPlants" id="KRH11234">
    <property type="protein sequence ID" value="KRH11234"/>
    <property type="gene ID" value="GLYMA_15G096300"/>
</dbReference>
<sequence length="93" mass="10598">MGFGSVEISEMGVRLLPFLLLCSYFLVSVERLSLSPFCVRLGFLKFTNFRHPLCDLRSVSLFICSDVVGRLFFHFHCAICGRKRSWSAIALCE</sequence>
<dbReference type="EMBL" id="CM000848">
    <property type="protein sequence ID" value="KRH11234.1"/>
    <property type="molecule type" value="Genomic_DNA"/>
</dbReference>
<evidence type="ECO:0000313" key="2">
    <source>
        <dbReference type="EnsemblPlants" id="KRH11234"/>
    </source>
</evidence>
<dbReference type="AlphaFoldDB" id="A0A0R0G5H4"/>
<dbReference type="Gramene" id="KRH11234">
    <property type="protein sequence ID" value="KRH11234"/>
    <property type="gene ID" value="GLYMA_15G096300"/>
</dbReference>
<evidence type="ECO:0000313" key="1">
    <source>
        <dbReference type="EMBL" id="KRH11234.1"/>
    </source>
</evidence>
<name>A0A0R0G5H4_SOYBN</name>
<evidence type="ECO:0000313" key="3">
    <source>
        <dbReference type="Proteomes" id="UP000008827"/>
    </source>
</evidence>